<protein>
    <submittedName>
        <fullName evidence="2">Gluconeogenesis factor</fullName>
    </submittedName>
</protein>
<evidence type="ECO:0000256" key="1">
    <source>
        <dbReference type="ARBA" id="ARBA00022490"/>
    </source>
</evidence>
<dbReference type="InterPro" id="IPR038136">
    <property type="entry name" value="CofD-like_dom_sf"/>
</dbReference>
<dbReference type="AlphaFoldDB" id="A0A645CYM8"/>
<accession>A0A645CYM8</accession>
<dbReference type="GO" id="GO:0043743">
    <property type="term" value="F:LPPG:FO 2-phospho-L-lactate transferase activity"/>
    <property type="evidence" value="ECO:0007669"/>
    <property type="project" value="InterPro"/>
</dbReference>
<dbReference type="SUPFAM" id="SSF142338">
    <property type="entry name" value="CofD-like"/>
    <property type="match status" value="1"/>
</dbReference>
<keyword evidence="1" id="KW-0963">Cytoplasm</keyword>
<organism evidence="2">
    <name type="scientific">bioreactor metagenome</name>
    <dbReference type="NCBI Taxonomy" id="1076179"/>
    <lineage>
        <taxon>unclassified sequences</taxon>
        <taxon>metagenomes</taxon>
        <taxon>ecological metagenomes</taxon>
    </lineage>
</organism>
<reference evidence="2" key="1">
    <citation type="submission" date="2019-08" db="EMBL/GenBank/DDBJ databases">
        <authorList>
            <person name="Kucharzyk K."/>
            <person name="Murdoch R.W."/>
            <person name="Higgins S."/>
            <person name="Loffler F."/>
        </authorList>
    </citation>
    <scope>NUCLEOTIDE SEQUENCE</scope>
</reference>
<sequence length="141" mass="15784">MVNGVAEAIAKSPAISLYVVNVMCQPGETDHLTASQHVAILNEYLSKGSLDYAFVNSGDVAVEWLERYSQSGGEAVQNDSALIQKMGVKVVENDYVKYQNYVRHNEERLAKDIIELILAEKLTLQQRRDLVDSLQKEKQLS</sequence>
<gene>
    <name evidence="2" type="ORF">SDC9_129077</name>
</gene>
<comment type="caution">
    <text evidence="2">The sequence shown here is derived from an EMBL/GenBank/DDBJ whole genome shotgun (WGS) entry which is preliminary data.</text>
</comment>
<name>A0A645CYM8_9ZZZZ</name>
<dbReference type="PANTHER" id="PTHR30135:SF3">
    <property type="entry name" value="GLUCONEOGENESIS FACTOR-RELATED"/>
    <property type="match status" value="1"/>
</dbReference>
<dbReference type="EMBL" id="VSSQ01031213">
    <property type="protein sequence ID" value="MPM82019.1"/>
    <property type="molecule type" value="Genomic_DNA"/>
</dbReference>
<proteinExistence type="predicted"/>
<dbReference type="PANTHER" id="PTHR30135">
    <property type="entry name" value="UNCHARACTERIZED PROTEIN YVCK-RELATED"/>
    <property type="match status" value="1"/>
</dbReference>
<dbReference type="InterPro" id="IPR010119">
    <property type="entry name" value="Gluconeogen_factor"/>
</dbReference>
<dbReference type="InterPro" id="IPR002882">
    <property type="entry name" value="CofD"/>
</dbReference>
<dbReference type="Gene3D" id="3.40.50.10680">
    <property type="entry name" value="CofD-like domains"/>
    <property type="match status" value="1"/>
</dbReference>
<evidence type="ECO:0000313" key="2">
    <source>
        <dbReference type="EMBL" id="MPM82019.1"/>
    </source>
</evidence>
<dbReference type="Pfam" id="PF01933">
    <property type="entry name" value="CofD"/>
    <property type="match status" value="1"/>
</dbReference>